<dbReference type="OMA" id="ADKTRCG"/>
<dbReference type="STRING" id="161767.ENSAPEP00000004523"/>
<dbReference type="PANTHER" id="PTHR19433:SF127">
    <property type="entry name" value="NITR9"/>
    <property type="match status" value="1"/>
</dbReference>
<keyword evidence="8" id="KW-1133">Transmembrane helix</keyword>
<evidence type="ECO:0000313" key="12">
    <source>
        <dbReference type="Proteomes" id="UP000265080"/>
    </source>
</evidence>
<evidence type="ECO:0000259" key="10">
    <source>
        <dbReference type="PROSITE" id="PS50835"/>
    </source>
</evidence>
<dbReference type="GO" id="GO:0005886">
    <property type="term" value="C:plasma membrane"/>
    <property type="evidence" value="ECO:0007669"/>
    <property type="project" value="UniProtKB-SubCell"/>
</dbReference>
<feature type="domain" description="Ig-like" evidence="10">
    <location>
        <begin position="23"/>
        <end position="111"/>
    </location>
</feature>
<name>A0A3P8RV50_AMPPE</name>
<dbReference type="PANTHER" id="PTHR19433">
    <property type="entry name" value="T-CELL RECEPTOR ALPHA CHAIN V REGION-RELATED"/>
    <property type="match status" value="1"/>
</dbReference>
<dbReference type="CDD" id="cd00099">
    <property type="entry name" value="IgV"/>
    <property type="match status" value="1"/>
</dbReference>
<evidence type="ECO:0000313" key="11">
    <source>
        <dbReference type="Ensembl" id="ENSAPEP00000004523.1"/>
    </source>
</evidence>
<sequence>MIGRFVALTFLSFLSLIQSQQVPQQISLIVVELGDTFTLTCSFSGEQPRLLYWYKLSFGNMFQRVAVGYMDFPALEDQFDSSRFSITKVGDAFSLTIRNISKEDEGTYLCQGGSSYTMAYFNGTLLAVNDPEHQQKSVSVKQSPDVESVRLGNSMTLRCSFLYKNKENTGRCPGEHRVHWFRAGSESDPGVIYTDSTCSNEPEERSCIYRLSKTIRESSDAGTYYCAVATCGQILFGQGTKVETREELCPLVIVIGTVLACSLLVNCALFFTRKPKQTCEHCKGKVTASKHVELDRSAEDQRNNVDGEEVEINYVALDFSSRKIKRWKNKHDLPEDCMYSDMREYR</sequence>
<keyword evidence="6" id="KW-1015">Disulfide bond</keyword>
<dbReference type="GO" id="GO:0002376">
    <property type="term" value="P:immune system process"/>
    <property type="evidence" value="ECO:0007669"/>
    <property type="project" value="UniProtKB-KW"/>
</dbReference>
<dbReference type="SMART" id="SM00409">
    <property type="entry name" value="IG"/>
    <property type="match status" value="2"/>
</dbReference>
<keyword evidence="12" id="KW-1185">Reference proteome</keyword>
<keyword evidence="2" id="KW-1003">Cell membrane</keyword>
<dbReference type="GeneTree" id="ENSGT01030000234530"/>
<dbReference type="SUPFAM" id="SSF48726">
    <property type="entry name" value="Immunoglobulin"/>
    <property type="match status" value="2"/>
</dbReference>
<evidence type="ECO:0000256" key="9">
    <source>
        <dbReference type="SAM" id="SignalP"/>
    </source>
</evidence>
<reference evidence="11 12" key="1">
    <citation type="submission" date="2018-03" db="EMBL/GenBank/DDBJ databases">
        <title>Finding Nemo's genes: A chromosome-scale reference assembly of the genome of the orange clownfish Amphiprion percula.</title>
        <authorList>
            <person name="Lehmann R."/>
        </authorList>
    </citation>
    <scope>NUCLEOTIDE SEQUENCE</scope>
</reference>
<dbReference type="SMART" id="SM00408">
    <property type="entry name" value="IGc2"/>
    <property type="match status" value="1"/>
</dbReference>
<dbReference type="Gene3D" id="2.60.40.10">
    <property type="entry name" value="Immunoglobulins"/>
    <property type="match status" value="2"/>
</dbReference>
<evidence type="ECO:0000256" key="3">
    <source>
        <dbReference type="ARBA" id="ARBA00022729"/>
    </source>
</evidence>
<organism evidence="11 12">
    <name type="scientific">Amphiprion percula</name>
    <name type="common">Orange clownfish</name>
    <name type="synonym">Lutjanus percula</name>
    <dbReference type="NCBI Taxonomy" id="161767"/>
    <lineage>
        <taxon>Eukaryota</taxon>
        <taxon>Metazoa</taxon>
        <taxon>Chordata</taxon>
        <taxon>Craniata</taxon>
        <taxon>Vertebrata</taxon>
        <taxon>Euteleostomi</taxon>
        <taxon>Actinopterygii</taxon>
        <taxon>Neopterygii</taxon>
        <taxon>Teleostei</taxon>
        <taxon>Neoteleostei</taxon>
        <taxon>Acanthomorphata</taxon>
        <taxon>Ovalentaria</taxon>
        <taxon>Pomacentridae</taxon>
        <taxon>Amphiprion</taxon>
    </lineage>
</organism>
<dbReference type="InterPro" id="IPR052051">
    <property type="entry name" value="TCR_complex_component"/>
</dbReference>
<dbReference type="Pfam" id="PF07686">
    <property type="entry name" value="V-set"/>
    <property type="match status" value="1"/>
</dbReference>
<dbReference type="InterPro" id="IPR007110">
    <property type="entry name" value="Ig-like_dom"/>
</dbReference>
<dbReference type="PROSITE" id="PS50835">
    <property type="entry name" value="IG_LIKE"/>
    <property type="match status" value="2"/>
</dbReference>
<dbReference type="AlphaFoldDB" id="A0A3P8RV50"/>
<dbReference type="InterPro" id="IPR013106">
    <property type="entry name" value="Ig_V-set"/>
</dbReference>
<feature type="domain" description="Ig-like" evidence="10">
    <location>
        <begin position="131"/>
        <end position="228"/>
    </location>
</feature>
<dbReference type="InterPro" id="IPR013783">
    <property type="entry name" value="Ig-like_fold"/>
</dbReference>
<dbReference type="Ensembl" id="ENSAPET00000004643.1">
    <property type="protein sequence ID" value="ENSAPEP00000004523.1"/>
    <property type="gene ID" value="ENSAPEG00000003274.1"/>
</dbReference>
<protein>
    <recommendedName>
        <fullName evidence="10">Ig-like domain-containing protein</fullName>
    </recommendedName>
</protein>
<feature type="transmembrane region" description="Helical" evidence="8">
    <location>
        <begin position="251"/>
        <end position="271"/>
    </location>
</feature>
<feature type="signal peptide" evidence="9">
    <location>
        <begin position="1"/>
        <end position="19"/>
    </location>
</feature>
<accession>A0A3P8RV50</accession>
<evidence type="ECO:0000256" key="2">
    <source>
        <dbReference type="ARBA" id="ARBA00022475"/>
    </source>
</evidence>
<proteinExistence type="predicted"/>
<dbReference type="InterPro" id="IPR036179">
    <property type="entry name" value="Ig-like_dom_sf"/>
</dbReference>
<evidence type="ECO:0000256" key="8">
    <source>
        <dbReference type="SAM" id="Phobius"/>
    </source>
</evidence>
<keyword evidence="3 9" id="KW-0732">Signal</keyword>
<keyword evidence="4" id="KW-0391">Immunity</keyword>
<evidence type="ECO:0000256" key="1">
    <source>
        <dbReference type="ARBA" id="ARBA00004236"/>
    </source>
</evidence>
<dbReference type="GO" id="GO:0009617">
    <property type="term" value="P:response to bacterium"/>
    <property type="evidence" value="ECO:0007669"/>
    <property type="project" value="TreeGrafter"/>
</dbReference>
<evidence type="ECO:0000256" key="4">
    <source>
        <dbReference type="ARBA" id="ARBA00022859"/>
    </source>
</evidence>
<comment type="subcellular location">
    <subcellularLocation>
        <location evidence="1">Cell membrane</location>
    </subcellularLocation>
</comment>
<feature type="chain" id="PRO_5018140119" description="Ig-like domain-containing protein" evidence="9">
    <location>
        <begin position="20"/>
        <end position="346"/>
    </location>
</feature>
<keyword evidence="8" id="KW-0812">Transmembrane</keyword>
<dbReference type="Proteomes" id="UP000265080">
    <property type="component" value="Chromosome 13"/>
</dbReference>
<keyword evidence="5 8" id="KW-0472">Membrane</keyword>
<evidence type="ECO:0000256" key="5">
    <source>
        <dbReference type="ARBA" id="ARBA00023136"/>
    </source>
</evidence>
<dbReference type="InterPro" id="IPR003599">
    <property type="entry name" value="Ig_sub"/>
</dbReference>
<evidence type="ECO:0000256" key="6">
    <source>
        <dbReference type="ARBA" id="ARBA00023157"/>
    </source>
</evidence>
<keyword evidence="7" id="KW-0325">Glycoprotein</keyword>
<reference evidence="11" key="3">
    <citation type="submission" date="2025-09" db="UniProtKB">
        <authorList>
            <consortium name="Ensembl"/>
        </authorList>
    </citation>
    <scope>IDENTIFICATION</scope>
</reference>
<dbReference type="InterPro" id="IPR003598">
    <property type="entry name" value="Ig_sub2"/>
</dbReference>
<evidence type="ECO:0000256" key="7">
    <source>
        <dbReference type="ARBA" id="ARBA00023180"/>
    </source>
</evidence>
<reference evidence="11" key="2">
    <citation type="submission" date="2025-08" db="UniProtKB">
        <authorList>
            <consortium name="Ensembl"/>
        </authorList>
    </citation>
    <scope>IDENTIFICATION</scope>
</reference>
<dbReference type="SMART" id="SM00406">
    <property type="entry name" value="IGv"/>
    <property type="match status" value="2"/>
</dbReference>